<proteinExistence type="predicted"/>
<dbReference type="HOGENOM" id="CLU_178479_0_0_11"/>
<dbReference type="AlphaFoldDB" id="A0A0A1DJY9"/>
<dbReference type="GeneID" id="96610048"/>
<dbReference type="eggNOG" id="ENOG5031VD8">
    <property type="taxonomic scope" value="Bacteria"/>
</dbReference>
<evidence type="ECO:0000313" key="1">
    <source>
        <dbReference type="EMBL" id="AIY17649.1"/>
    </source>
</evidence>
<evidence type="ECO:0000313" key="2">
    <source>
        <dbReference type="Proteomes" id="UP000030300"/>
    </source>
</evidence>
<name>A0A0A1DJY9_NOCSI</name>
<gene>
    <name evidence="1" type="ORF">KR76_14380</name>
</gene>
<dbReference type="KEGG" id="psim:KR76_14380"/>
<accession>A0A0A1DJY9</accession>
<sequence>MVASRAARERKARTQAGPLARVRIDLGAQEQFVYKISCTECVVKNDRPWSAYRPGEDNGFMAAMDRWIFHLREKHPAAEAPCLEFLPAAEQRLHERRQQREARRSAADPD</sequence>
<protein>
    <submittedName>
        <fullName evidence="1">Uncharacterized protein</fullName>
    </submittedName>
</protein>
<keyword evidence="2" id="KW-1185">Reference proteome</keyword>
<dbReference type="Proteomes" id="UP000030300">
    <property type="component" value="Chromosome"/>
</dbReference>
<dbReference type="EMBL" id="CP009896">
    <property type="protein sequence ID" value="AIY17649.1"/>
    <property type="molecule type" value="Genomic_DNA"/>
</dbReference>
<dbReference type="RefSeq" id="WP_038679190.1">
    <property type="nucleotide sequence ID" value="NZ_BJMC01000009.1"/>
</dbReference>
<dbReference type="OrthoDB" id="3784983at2"/>
<organism evidence="1 2">
    <name type="scientific">Nocardioides simplex</name>
    <name type="common">Arthrobacter simplex</name>
    <dbReference type="NCBI Taxonomy" id="2045"/>
    <lineage>
        <taxon>Bacteria</taxon>
        <taxon>Bacillati</taxon>
        <taxon>Actinomycetota</taxon>
        <taxon>Actinomycetes</taxon>
        <taxon>Propionibacteriales</taxon>
        <taxon>Nocardioidaceae</taxon>
        <taxon>Pimelobacter</taxon>
    </lineage>
</organism>
<reference evidence="1 2" key="1">
    <citation type="journal article" date="2015" name="Genome Announc.">
        <title>Complete Genome Sequence of Steroid-Transforming Nocardioides simplex VKM Ac-2033D.</title>
        <authorList>
            <person name="Shtratnikova V.Y."/>
            <person name="Schelkunov M.I."/>
            <person name="Pekov Y.A."/>
            <person name="Fokina V.V."/>
            <person name="Logacheva M.D."/>
            <person name="Sokolov S.L."/>
            <person name="Bragin E.Y."/>
            <person name="Ashapkin V.V."/>
            <person name="Donova M.V."/>
        </authorList>
    </citation>
    <scope>NUCLEOTIDE SEQUENCE [LARGE SCALE GENOMIC DNA]</scope>
    <source>
        <strain evidence="1 2">VKM Ac-2033D</strain>
    </source>
</reference>